<organism evidence="1 2">
    <name type="scientific">Chroococcidiopsis cubana SAG 39.79</name>
    <dbReference type="NCBI Taxonomy" id="388085"/>
    <lineage>
        <taxon>Bacteria</taxon>
        <taxon>Bacillati</taxon>
        <taxon>Cyanobacteriota</taxon>
        <taxon>Cyanophyceae</taxon>
        <taxon>Chroococcidiopsidales</taxon>
        <taxon>Chroococcidiopsidaceae</taxon>
        <taxon>Chroococcidiopsis</taxon>
    </lineage>
</organism>
<accession>A0AB37UIM1</accession>
<gene>
    <name evidence="1" type="ORF">DSM107010_34990</name>
</gene>
<dbReference type="InterPro" id="IPR010667">
    <property type="entry name" value="Phage_T4_Gp19"/>
</dbReference>
<dbReference type="PANTHER" id="PTHR38009">
    <property type="entry name" value="CONSERVED HYPOTHETICAL PHAGE TAIL PROTEIN"/>
    <property type="match status" value="1"/>
</dbReference>
<keyword evidence="2" id="KW-1185">Reference proteome</keyword>
<dbReference type="Pfam" id="PF06841">
    <property type="entry name" value="Phage_T4_gp19"/>
    <property type="match status" value="1"/>
</dbReference>
<dbReference type="PANTHER" id="PTHR38009:SF1">
    <property type="entry name" value="CONSERVED HYPOTHETICAL PHAGE TAIL PROTEIN"/>
    <property type="match status" value="1"/>
</dbReference>
<dbReference type="InterPro" id="IPR011747">
    <property type="entry name" value="CHP02241"/>
</dbReference>
<comment type="caution">
    <text evidence="1">The sequence shown here is derived from an EMBL/GenBank/DDBJ whole genome shotgun (WGS) entry which is preliminary data.</text>
</comment>
<proteinExistence type="predicted"/>
<name>A0AB37UIM1_9CYAN</name>
<dbReference type="EMBL" id="RSCK01000029">
    <property type="protein sequence ID" value="RUT11230.1"/>
    <property type="molecule type" value="Genomic_DNA"/>
</dbReference>
<evidence type="ECO:0000313" key="1">
    <source>
        <dbReference type="EMBL" id="RUT11230.1"/>
    </source>
</evidence>
<reference evidence="1 2" key="1">
    <citation type="journal article" date="2019" name="Genome Biol. Evol.">
        <title>Day and night: Metabolic profiles and evolutionary relationships of six axenic non-marine cyanobacteria.</title>
        <authorList>
            <person name="Will S.E."/>
            <person name="Henke P."/>
            <person name="Boedeker C."/>
            <person name="Huang S."/>
            <person name="Brinkmann H."/>
            <person name="Rohde M."/>
            <person name="Jarek M."/>
            <person name="Friedl T."/>
            <person name="Seufert S."/>
            <person name="Schumacher M."/>
            <person name="Overmann J."/>
            <person name="Neumann-Schaal M."/>
            <person name="Petersen J."/>
        </authorList>
    </citation>
    <scope>NUCLEOTIDE SEQUENCE [LARGE SCALE GENOMIC DNA]</scope>
    <source>
        <strain evidence="1 2">SAG 39.79</strain>
    </source>
</reference>
<dbReference type="GO" id="GO:0005198">
    <property type="term" value="F:structural molecule activity"/>
    <property type="evidence" value="ECO:0007669"/>
    <property type="project" value="InterPro"/>
</dbReference>
<sequence length="171" mass="18948">MPPSVGSFENYVTTNRFWIEIDNDTKARFSECHGLGVSIKKDIYFEGGLNDQQRVFLGHAEFSNITLKRGTTDCPAFFEWLGAAFERKNTRSDANIALFNQAGEVMISWTLIGSAPIDWKIAPLQADGNSVVIEELIIAIEGLKIGKTSTGAMSGERNPLGFYGYSGWKQE</sequence>
<dbReference type="Proteomes" id="UP000282574">
    <property type="component" value="Unassembled WGS sequence"/>
</dbReference>
<protein>
    <submittedName>
        <fullName evidence="1">Phage tail protein</fullName>
    </submittedName>
</protein>
<evidence type="ECO:0000313" key="2">
    <source>
        <dbReference type="Proteomes" id="UP000282574"/>
    </source>
</evidence>
<dbReference type="NCBIfam" id="TIGR02241">
    <property type="entry name" value="conserved hypothetical phage tail region protein"/>
    <property type="match status" value="1"/>
</dbReference>
<dbReference type="RefSeq" id="WP_106168477.1">
    <property type="nucleotide sequence ID" value="NZ_JAVKZF010000004.1"/>
</dbReference>
<dbReference type="AlphaFoldDB" id="A0AB37UIM1"/>